<keyword evidence="2" id="KW-1185">Reference proteome</keyword>
<dbReference type="Proteomes" id="UP001145072">
    <property type="component" value="Unassembled WGS sequence"/>
</dbReference>
<proteinExistence type="predicted"/>
<sequence>MRSEKNKVINLNDYKRIKNGLDKPIFDEPVTISIGDPEQPDSYGEYTVLCNLVHDDRQFLALEREDQVEELNLLVEAIVEDGELAKVKPITDEEYEDIESIFQDIFTKISEEQPNEHKGSRFRRN</sequence>
<reference evidence="1" key="1">
    <citation type="submission" date="2022-06" db="EMBL/GenBank/DDBJ databases">
        <title>Aquibacillus sp. a new bacterium isolated from soil saline samples.</title>
        <authorList>
            <person name="Galisteo C."/>
            <person name="De La Haba R."/>
            <person name="Sanchez-Porro C."/>
            <person name="Ventosa A."/>
        </authorList>
    </citation>
    <scope>NUCLEOTIDE SEQUENCE</scope>
    <source>
        <strain evidence="1">JCM 12387</strain>
    </source>
</reference>
<organism evidence="1 2">
    <name type="scientific">Aquibacillus koreensis</name>
    <dbReference type="NCBI Taxonomy" id="279446"/>
    <lineage>
        <taxon>Bacteria</taxon>
        <taxon>Bacillati</taxon>
        <taxon>Bacillota</taxon>
        <taxon>Bacilli</taxon>
        <taxon>Bacillales</taxon>
        <taxon>Bacillaceae</taxon>
        <taxon>Aquibacillus</taxon>
    </lineage>
</organism>
<dbReference type="RefSeq" id="WP_259865400.1">
    <property type="nucleotide sequence ID" value="NZ_JAMQJZ010000023.1"/>
</dbReference>
<accession>A0A9X3WPY4</accession>
<protein>
    <submittedName>
        <fullName evidence="1">Uncharacterized protein</fullName>
    </submittedName>
</protein>
<gene>
    <name evidence="1" type="ORF">NC661_19705</name>
</gene>
<name>A0A9X3WPY4_9BACI</name>
<dbReference type="EMBL" id="JAMQJZ010000023">
    <property type="protein sequence ID" value="MDC3422583.1"/>
    <property type="molecule type" value="Genomic_DNA"/>
</dbReference>
<comment type="caution">
    <text evidence="1">The sequence shown here is derived from an EMBL/GenBank/DDBJ whole genome shotgun (WGS) entry which is preliminary data.</text>
</comment>
<dbReference type="AlphaFoldDB" id="A0A9X3WPY4"/>
<evidence type="ECO:0000313" key="1">
    <source>
        <dbReference type="EMBL" id="MDC3422583.1"/>
    </source>
</evidence>
<evidence type="ECO:0000313" key="2">
    <source>
        <dbReference type="Proteomes" id="UP001145072"/>
    </source>
</evidence>